<dbReference type="InterPro" id="IPR013783">
    <property type="entry name" value="Ig-like_fold"/>
</dbReference>
<feature type="domain" description="LysM" evidence="1">
    <location>
        <begin position="47"/>
        <end position="93"/>
    </location>
</feature>
<dbReference type="InterPro" id="IPR006860">
    <property type="entry name" value="FecR"/>
</dbReference>
<dbReference type="PANTHER" id="PTHR38731">
    <property type="entry name" value="LIPL45-RELATED LIPOPROTEIN-RELATED"/>
    <property type="match status" value="1"/>
</dbReference>
<accession>A0ABT3DS92</accession>
<evidence type="ECO:0000259" key="2">
    <source>
        <dbReference type="Pfam" id="PF04773"/>
    </source>
</evidence>
<evidence type="ECO:0000313" key="4">
    <source>
        <dbReference type="Proteomes" id="UP001320843"/>
    </source>
</evidence>
<keyword evidence="4" id="KW-1185">Reference proteome</keyword>
<evidence type="ECO:0000313" key="3">
    <source>
        <dbReference type="EMBL" id="MCW0398226.1"/>
    </source>
</evidence>
<dbReference type="CDD" id="cd00118">
    <property type="entry name" value="LysM"/>
    <property type="match status" value="1"/>
</dbReference>
<dbReference type="Pfam" id="PF01476">
    <property type="entry name" value="LysM"/>
    <property type="match status" value="1"/>
</dbReference>
<sequence>MYAVNQFDRRMASPTRTSWAGARRLAGLLCWIGLLLAPTAMAQDWHYRVRPGDTLWDLGRLYLRPGMDWARLGQHNQVADPQRLVPGSRLRFPIAWLRVQPAPARLVALRGQISVQTADRATLSAQQGMPLPIGSALQTGADASATVQFADGSRMQVRENSLVRFDQLVRYGATGMVDTRVRLEKGRTSNDVIPATGPASRYIIQTPSSTSSVRGTRFRVGAGSDSAFASTEVLQGAVRVAGQGGQRLLQPGEAARVATGSAPRQEALLPAPILDLAHSRLQRPPYLLAWAPLAGASHYRLEAVDAQQREVLRFAQETEATALALDALPAGDLRLLLRGVTATGVEGEDAEQPLQVSATPLPPLTVQPLHEQQLRIARPRFVWTRNPEATSSVLQVARDAQFQDLLLEQETDATQLRAPQPLPPGTYFWRLASRDAQGRQGPFGQALTLHLSDTPVDPGLAPAQAERSTLTLRWQPDPDAHHYRVQLARDPAFRRGLLERTVTQPQVALPRPRRGTWYVRIQTLDADGEAAPFSTPQTLDLPCRYCKLGTAGGALLLWLAL</sequence>
<proteinExistence type="predicted"/>
<organism evidence="3 4">
    <name type="scientific">Xanthomonas sacchari</name>
    <dbReference type="NCBI Taxonomy" id="56458"/>
    <lineage>
        <taxon>Bacteria</taxon>
        <taxon>Pseudomonadati</taxon>
        <taxon>Pseudomonadota</taxon>
        <taxon>Gammaproteobacteria</taxon>
        <taxon>Lysobacterales</taxon>
        <taxon>Lysobacteraceae</taxon>
        <taxon>Xanthomonas</taxon>
    </lineage>
</organism>
<dbReference type="Pfam" id="PF04773">
    <property type="entry name" value="FecR"/>
    <property type="match status" value="1"/>
</dbReference>
<feature type="domain" description="FecR protein" evidence="2">
    <location>
        <begin position="137"/>
        <end position="239"/>
    </location>
</feature>
<comment type="caution">
    <text evidence="3">The sequence shown here is derived from an EMBL/GenBank/DDBJ whole genome shotgun (WGS) entry which is preliminary data.</text>
</comment>
<dbReference type="Gene3D" id="2.60.40.10">
    <property type="entry name" value="Immunoglobulins"/>
    <property type="match status" value="2"/>
</dbReference>
<dbReference type="Proteomes" id="UP001320843">
    <property type="component" value="Unassembled WGS sequence"/>
</dbReference>
<dbReference type="InterPro" id="IPR016930">
    <property type="entry name" value="UCP029644"/>
</dbReference>
<protein>
    <recommendedName>
        <fullName evidence="5">Peptidoglycan-binding protein LysM</fullName>
    </recommendedName>
</protein>
<dbReference type="Gene3D" id="2.60.120.1440">
    <property type="match status" value="1"/>
</dbReference>
<evidence type="ECO:0000259" key="1">
    <source>
        <dbReference type="Pfam" id="PF01476"/>
    </source>
</evidence>
<dbReference type="InterPro" id="IPR036779">
    <property type="entry name" value="LysM_dom_sf"/>
</dbReference>
<gene>
    <name evidence="3" type="ORF">NB700_000782</name>
</gene>
<evidence type="ECO:0008006" key="5">
    <source>
        <dbReference type="Google" id="ProtNLM"/>
    </source>
</evidence>
<reference evidence="3 4" key="1">
    <citation type="submission" date="2022-06" db="EMBL/GenBank/DDBJ databases">
        <title>Dynamics of rice microbiomes reveals core vertical transmitted seed endophytes.</title>
        <authorList>
            <person name="Liao K."/>
            <person name="Zhang X."/>
        </authorList>
    </citation>
    <scope>NUCLEOTIDE SEQUENCE [LARGE SCALE GENOMIC DNA]</scope>
    <source>
        <strain evidence="3 4">YT10-10-1</strain>
    </source>
</reference>
<dbReference type="SUPFAM" id="SSF54106">
    <property type="entry name" value="LysM domain"/>
    <property type="match status" value="1"/>
</dbReference>
<name>A0ABT3DS92_9XANT</name>
<dbReference type="PIRSF" id="PIRSF029644">
    <property type="entry name" value="UCP029644"/>
    <property type="match status" value="1"/>
</dbReference>
<dbReference type="Gene3D" id="3.10.350.10">
    <property type="entry name" value="LysM domain"/>
    <property type="match status" value="1"/>
</dbReference>
<dbReference type="InterPro" id="IPR018392">
    <property type="entry name" value="LysM"/>
</dbReference>
<dbReference type="EMBL" id="JANFWR010000004">
    <property type="protein sequence ID" value="MCW0398226.1"/>
    <property type="molecule type" value="Genomic_DNA"/>
</dbReference>